<evidence type="ECO:0000256" key="23">
    <source>
        <dbReference type="SAM" id="SignalP"/>
    </source>
</evidence>
<keyword evidence="26" id="KW-1185">Reference proteome</keyword>
<comment type="similarity">
    <text evidence="2">Belongs to the protein kinase superfamily. Ser/Thr protein kinase family.</text>
</comment>
<evidence type="ECO:0000256" key="14">
    <source>
        <dbReference type="ARBA" id="ARBA00022840"/>
    </source>
</evidence>
<comment type="subcellular location">
    <subcellularLocation>
        <location evidence="1">Cell membrane</location>
        <topology evidence="1">Single-pass type I membrane protein</topology>
    </subcellularLocation>
</comment>
<keyword evidence="7" id="KW-0433">Leucine-rich repeat</keyword>
<evidence type="ECO:0000256" key="18">
    <source>
        <dbReference type="ARBA" id="ARBA00023180"/>
    </source>
</evidence>
<dbReference type="InterPro" id="IPR055414">
    <property type="entry name" value="LRR_R13L4/SHOC2-like"/>
</dbReference>
<evidence type="ECO:0000256" key="16">
    <source>
        <dbReference type="ARBA" id="ARBA00023136"/>
    </source>
</evidence>
<dbReference type="SMART" id="SM00369">
    <property type="entry name" value="LRR_TYP"/>
    <property type="match status" value="12"/>
</dbReference>
<keyword evidence="12 21" id="KW-0547">Nucleotide-binding</keyword>
<keyword evidence="6" id="KW-0597">Phosphoprotein</keyword>
<dbReference type="Gene3D" id="3.30.200.20">
    <property type="entry name" value="Phosphorylase Kinase, domain 1"/>
    <property type="match status" value="1"/>
</dbReference>
<accession>A0AAV6W3T2</accession>
<dbReference type="Pfam" id="PF00560">
    <property type="entry name" value="LRR_1"/>
    <property type="match status" value="4"/>
</dbReference>
<keyword evidence="15 22" id="KW-1133">Transmembrane helix</keyword>
<dbReference type="AlphaFoldDB" id="A0AAV6W3T2"/>
<evidence type="ECO:0000256" key="11">
    <source>
        <dbReference type="ARBA" id="ARBA00022737"/>
    </source>
</evidence>
<keyword evidence="8" id="KW-0808">Transferase</keyword>
<dbReference type="Pfam" id="PF13855">
    <property type="entry name" value="LRR_8"/>
    <property type="match status" value="2"/>
</dbReference>
<dbReference type="InterPro" id="IPR003591">
    <property type="entry name" value="Leu-rich_rpt_typical-subtyp"/>
</dbReference>
<dbReference type="EC" id="2.7.11.1" evidence="3"/>
<dbReference type="GO" id="GO:0051707">
    <property type="term" value="P:response to other organism"/>
    <property type="evidence" value="ECO:0007669"/>
    <property type="project" value="UniProtKB-ARBA"/>
</dbReference>
<dbReference type="PANTHER" id="PTHR48056">
    <property type="entry name" value="LRR RECEPTOR-LIKE SERINE/THREONINE-PROTEIN KINASE-RELATED"/>
    <property type="match status" value="1"/>
</dbReference>
<dbReference type="FunFam" id="3.80.10.10:FF:000317">
    <property type="entry name" value="Inactive leucine-rich repeat receptor-like protein kinase"/>
    <property type="match status" value="1"/>
</dbReference>
<keyword evidence="13" id="KW-0418">Kinase</keyword>
<dbReference type="PANTHER" id="PTHR48056:SF73">
    <property type="entry name" value="LRR RECEPTOR-LIKE SERINE_THREONINE-PROTEIN KINASE EFR"/>
    <property type="match status" value="1"/>
</dbReference>
<name>A0AAV6W3T2_9LAMI</name>
<dbReference type="InterPro" id="IPR001611">
    <property type="entry name" value="Leu-rich_rpt"/>
</dbReference>
<evidence type="ECO:0000256" key="12">
    <source>
        <dbReference type="ARBA" id="ARBA00022741"/>
    </source>
</evidence>
<keyword evidence="5" id="KW-0723">Serine/threonine-protein kinase</keyword>
<keyword evidence="4" id="KW-1003">Cell membrane</keyword>
<dbReference type="InterPro" id="IPR050647">
    <property type="entry name" value="Plant_LRR-RLKs"/>
</dbReference>
<dbReference type="SUPFAM" id="SSF52047">
    <property type="entry name" value="RNI-like"/>
    <property type="match status" value="1"/>
</dbReference>
<dbReference type="SMART" id="SM00220">
    <property type="entry name" value="S_TKc"/>
    <property type="match status" value="1"/>
</dbReference>
<evidence type="ECO:0000256" key="10">
    <source>
        <dbReference type="ARBA" id="ARBA00022729"/>
    </source>
</evidence>
<dbReference type="FunFam" id="3.80.10.10:FF:000470">
    <property type="entry name" value="LRR receptor-like serine/threonine-protein kinase RPK2"/>
    <property type="match status" value="1"/>
</dbReference>
<evidence type="ECO:0000313" key="25">
    <source>
        <dbReference type="EMBL" id="KAG8365054.1"/>
    </source>
</evidence>
<evidence type="ECO:0000256" key="8">
    <source>
        <dbReference type="ARBA" id="ARBA00022679"/>
    </source>
</evidence>
<proteinExistence type="inferred from homology"/>
<dbReference type="GO" id="GO:0005886">
    <property type="term" value="C:plasma membrane"/>
    <property type="evidence" value="ECO:0007669"/>
    <property type="project" value="UniProtKB-SubCell"/>
</dbReference>
<dbReference type="PROSITE" id="PS51450">
    <property type="entry name" value="LRR"/>
    <property type="match status" value="1"/>
</dbReference>
<dbReference type="Pfam" id="PF00069">
    <property type="entry name" value="Pkinase"/>
    <property type="match status" value="1"/>
</dbReference>
<evidence type="ECO:0000256" key="9">
    <source>
        <dbReference type="ARBA" id="ARBA00022692"/>
    </source>
</evidence>
<organism evidence="25 26">
    <name type="scientific">Buddleja alternifolia</name>
    <dbReference type="NCBI Taxonomy" id="168488"/>
    <lineage>
        <taxon>Eukaryota</taxon>
        <taxon>Viridiplantae</taxon>
        <taxon>Streptophyta</taxon>
        <taxon>Embryophyta</taxon>
        <taxon>Tracheophyta</taxon>
        <taxon>Spermatophyta</taxon>
        <taxon>Magnoliopsida</taxon>
        <taxon>eudicotyledons</taxon>
        <taxon>Gunneridae</taxon>
        <taxon>Pentapetalae</taxon>
        <taxon>asterids</taxon>
        <taxon>lamiids</taxon>
        <taxon>Lamiales</taxon>
        <taxon>Scrophulariaceae</taxon>
        <taxon>Buddlejeae</taxon>
        <taxon>Buddleja</taxon>
    </lineage>
</organism>
<dbReference type="InterPro" id="IPR032675">
    <property type="entry name" value="LRR_dom_sf"/>
</dbReference>
<dbReference type="Pfam" id="PF23598">
    <property type="entry name" value="LRR_14"/>
    <property type="match status" value="2"/>
</dbReference>
<evidence type="ECO:0000256" key="4">
    <source>
        <dbReference type="ARBA" id="ARBA00022475"/>
    </source>
</evidence>
<protein>
    <recommendedName>
        <fullName evidence="3">non-specific serine/threonine protein kinase</fullName>
        <ecNumber evidence="3">2.7.11.1</ecNumber>
    </recommendedName>
</protein>
<dbReference type="SUPFAM" id="SSF52058">
    <property type="entry name" value="L domain-like"/>
    <property type="match status" value="2"/>
</dbReference>
<dbReference type="GO" id="GO:0033612">
    <property type="term" value="F:receptor serine/threonine kinase binding"/>
    <property type="evidence" value="ECO:0007669"/>
    <property type="project" value="TreeGrafter"/>
</dbReference>
<dbReference type="GO" id="GO:0099402">
    <property type="term" value="P:plant organ development"/>
    <property type="evidence" value="ECO:0007669"/>
    <property type="project" value="UniProtKB-ARBA"/>
</dbReference>
<dbReference type="InterPro" id="IPR000719">
    <property type="entry name" value="Prot_kinase_dom"/>
</dbReference>
<dbReference type="GO" id="GO:0006952">
    <property type="term" value="P:defense response"/>
    <property type="evidence" value="ECO:0007669"/>
    <property type="project" value="UniProtKB-ARBA"/>
</dbReference>
<evidence type="ECO:0000256" key="7">
    <source>
        <dbReference type="ARBA" id="ARBA00022614"/>
    </source>
</evidence>
<keyword evidence="14 21" id="KW-0067">ATP-binding</keyword>
<evidence type="ECO:0000256" key="13">
    <source>
        <dbReference type="ARBA" id="ARBA00022777"/>
    </source>
</evidence>
<dbReference type="PROSITE" id="PS00107">
    <property type="entry name" value="PROTEIN_KINASE_ATP"/>
    <property type="match status" value="1"/>
</dbReference>
<feature type="chain" id="PRO_5043496220" description="non-specific serine/threonine protein kinase" evidence="23">
    <location>
        <begin position="27"/>
        <end position="1158"/>
    </location>
</feature>
<dbReference type="Pfam" id="PF08263">
    <property type="entry name" value="LRRNT_2"/>
    <property type="match status" value="1"/>
</dbReference>
<dbReference type="GO" id="GO:0051606">
    <property type="term" value="P:detection of stimulus"/>
    <property type="evidence" value="ECO:0007669"/>
    <property type="project" value="UniProtKB-ARBA"/>
</dbReference>
<dbReference type="GO" id="GO:0005524">
    <property type="term" value="F:ATP binding"/>
    <property type="evidence" value="ECO:0007669"/>
    <property type="project" value="UniProtKB-UniRule"/>
</dbReference>
<dbReference type="PROSITE" id="PS50011">
    <property type="entry name" value="PROTEIN_KINASE_DOM"/>
    <property type="match status" value="1"/>
</dbReference>
<feature type="binding site" evidence="21">
    <location>
        <position position="908"/>
    </location>
    <ligand>
        <name>ATP</name>
        <dbReference type="ChEBI" id="CHEBI:30616"/>
    </ligand>
</feature>
<feature type="transmembrane region" description="Helical" evidence="22">
    <location>
        <begin position="823"/>
        <end position="845"/>
    </location>
</feature>
<keyword evidence="11" id="KW-0677">Repeat</keyword>
<dbReference type="FunFam" id="1.10.510.10:FF:000358">
    <property type="entry name" value="Putative leucine-rich repeat receptor-like serine/threonine-protein kinase"/>
    <property type="match status" value="1"/>
</dbReference>
<evidence type="ECO:0000256" key="15">
    <source>
        <dbReference type="ARBA" id="ARBA00022989"/>
    </source>
</evidence>
<evidence type="ECO:0000256" key="21">
    <source>
        <dbReference type="PROSITE-ProRule" id="PRU10141"/>
    </source>
</evidence>
<evidence type="ECO:0000256" key="1">
    <source>
        <dbReference type="ARBA" id="ARBA00004251"/>
    </source>
</evidence>
<dbReference type="Gene3D" id="3.80.10.10">
    <property type="entry name" value="Ribonuclease Inhibitor"/>
    <property type="match status" value="5"/>
</dbReference>
<comment type="caution">
    <text evidence="25">The sequence shown here is derived from an EMBL/GenBank/DDBJ whole genome shotgun (WGS) entry which is preliminary data.</text>
</comment>
<feature type="signal peptide" evidence="23">
    <location>
        <begin position="1"/>
        <end position="26"/>
    </location>
</feature>
<dbReference type="SUPFAM" id="SSF56112">
    <property type="entry name" value="Protein kinase-like (PK-like)"/>
    <property type="match status" value="1"/>
</dbReference>
<evidence type="ECO:0000256" key="6">
    <source>
        <dbReference type="ARBA" id="ARBA00022553"/>
    </source>
</evidence>
<keyword evidence="10 23" id="KW-0732">Signal</keyword>
<dbReference type="InterPro" id="IPR008271">
    <property type="entry name" value="Ser/Thr_kinase_AS"/>
</dbReference>
<dbReference type="SMART" id="SM00365">
    <property type="entry name" value="LRR_SD22"/>
    <property type="match status" value="7"/>
</dbReference>
<evidence type="ECO:0000259" key="24">
    <source>
        <dbReference type="PROSITE" id="PS50011"/>
    </source>
</evidence>
<dbReference type="PROSITE" id="PS00108">
    <property type="entry name" value="PROTEIN_KINASE_ST"/>
    <property type="match status" value="1"/>
</dbReference>
<dbReference type="GO" id="GO:0009653">
    <property type="term" value="P:anatomical structure morphogenesis"/>
    <property type="evidence" value="ECO:0007669"/>
    <property type="project" value="UniProtKB-ARBA"/>
</dbReference>
<dbReference type="InterPro" id="IPR017441">
    <property type="entry name" value="Protein_kinase_ATP_BS"/>
</dbReference>
<evidence type="ECO:0000313" key="26">
    <source>
        <dbReference type="Proteomes" id="UP000826271"/>
    </source>
</evidence>
<gene>
    <name evidence="25" type="ORF">BUALT_Bualt18G0063100</name>
</gene>
<dbReference type="EMBL" id="WHWC01000018">
    <property type="protein sequence ID" value="KAG8365054.1"/>
    <property type="molecule type" value="Genomic_DNA"/>
</dbReference>
<evidence type="ECO:0000256" key="22">
    <source>
        <dbReference type="SAM" id="Phobius"/>
    </source>
</evidence>
<sequence>MEKTSYYIFALAALLLNFQMPFPATSLTTQATDQSALLALRSHITLDPYRVIARNWTNSTSVCSWIGVTCNSLHHRVAALNISDMGLVGTIPPQLGNLSFLVSLDLRYNFFNGNLPEEMSLLHRLKFIALNVNNFTGEVPMWLGFLPKLQFLSLKHNSFTGSIPYSISNLSNLELLDFSSNSLQGNIPEELGRLKSLEVLSMRHNHLSGSIPSAIFNLSNLKTFAFTSNTLSGILPSDICRNLPFLEGIYLSDNHFSGQIPANLSQCSQLQIMSLSDNYFSGQIPGEIGMLTSLQILYLGGNNINGVIPQQIGDLQNLVEFSLSNNRITGSVPLSVFNISSLQSLKLWNNELTGSLPREIGNLTILRTLYLSGNNLTGLLPQEIGKLYPLEYLALDSNSFTGSIPSELFNFSTLWSLSLFGNGLSGSLPTNLGYGLPVIESLYLGQNHLSGSIPDSISNCSKLRVLSLFSNNFTGFVPHFFGDLRLLEILEFFRNNLRTESSSSSSSELSFITSLTNCRFLTDLEISDNPLDGIIPASIGNLSTSLLYFYAANCKIKGNIPEEIGNLSNLMTLSLVMNELTGRIPSTVKHLHKLQGLYLENNKMEGSIPDGLCDLHSLVRLSLSRNRFSGSIPECLGEVTSLRYIYLDSNMLSSSIPPSLWQIKDLLELDLSSNSLSGFLPLEIGNLVTAISINLSTNNLSKDIPSTIGKLQDLANLSLAHNRLEGSIPASVGSMINLVTLDLSYNNLSGLIPNSLERLQHLDYFNVSFNVLRGEIPSTGPFRNFTVESFKGNEALCGSSRFHVSSCNTISKHILKKKRLSRALLVLIGVVSLIIVIISLAFIFTRYRRKDKLVRENGVQEPNVPERISYYELLRATEHFSESNLLGVGGFGSVYKGIMRDGRVLAVKVFSLQLQGIFKSFDVECEVLRNLRHRNLTKVIGSCSNEDFKALILEYMPKGSLEKWLYSHNYCLDLMQRLNIMIDVASALEYLHHGYSSLIVHCDLKPSNVLLDEDMTAHVSDFGIAKLLGEGESISHTETLSTLGYMAPEYGLEGLVSTRCDVYSYGIMLIETFTRKRPSEDLFGQDFSLKILVGRSLPNQVIDVNLMHPEEEHFDKSMQCVSSILELALKCSAECPRDRINMKETLVELQKIKRQFLM</sequence>
<dbReference type="FunFam" id="3.80.10.10:FF:000095">
    <property type="entry name" value="LRR receptor-like serine/threonine-protein kinase GSO1"/>
    <property type="match status" value="1"/>
</dbReference>
<dbReference type="Proteomes" id="UP000826271">
    <property type="component" value="Unassembled WGS sequence"/>
</dbReference>
<reference evidence="25" key="1">
    <citation type="submission" date="2019-10" db="EMBL/GenBank/DDBJ databases">
        <authorList>
            <person name="Zhang R."/>
            <person name="Pan Y."/>
            <person name="Wang J."/>
            <person name="Ma R."/>
            <person name="Yu S."/>
        </authorList>
    </citation>
    <scope>NUCLEOTIDE SEQUENCE</scope>
    <source>
        <strain evidence="25">LA-IB0</strain>
        <tissue evidence="25">Leaf</tissue>
    </source>
</reference>
<evidence type="ECO:0000256" key="19">
    <source>
        <dbReference type="ARBA" id="ARBA00047899"/>
    </source>
</evidence>
<keyword evidence="9 22" id="KW-0812">Transmembrane</keyword>
<dbReference type="InterPro" id="IPR011009">
    <property type="entry name" value="Kinase-like_dom_sf"/>
</dbReference>
<comment type="catalytic activity">
    <reaction evidence="20">
        <text>L-seryl-[protein] + ATP = O-phospho-L-seryl-[protein] + ADP + H(+)</text>
        <dbReference type="Rhea" id="RHEA:17989"/>
        <dbReference type="Rhea" id="RHEA-COMP:9863"/>
        <dbReference type="Rhea" id="RHEA-COMP:11604"/>
        <dbReference type="ChEBI" id="CHEBI:15378"/>
        <dbReference type="ChEBI" id="CHEBI:29999"/>
        <dbReference type="ChEBI" id="CHEBI:30616"/>
        <dbReference type="ChEBI" id="CHEBI:83421"/>
        <dbReference type="ChEBI" id="CHEBI:456216"/>
        <dbReference type="EC" id="2.7.11.1"/>
    </reaction>
</comment>
<dbReference type="FunFam" id="3.80.10.10:FF:000400">
    <property type="entry name" value="Nuclear pore complex protein NUP107"/>
    <property type="match status" value="1"/>
</dbReference>
<dbReference type="GO" id="GO:0004674">
    <property type="term" value="F:protein serine/threonine kinase activity"/>
    <property type="evidence" value="ECO:0007669"/>
    <property type="project" value="UniProtKB-KW"/>
</dbReference>
<comment type="catalytic activity">
    <reaction evidence="19">
        <text>L-threonyl-[protein] + ATP = O-phospho-L-threonyl-[protein] + ADP + H(+)</text>
        <dbReference type="Rhea" id="RHEA:46608"/>
        <dbReference type="Rhea" id="RHEA-COMP:11060"/>
        <dbReference type="Rhea" id="RHEA-COMP:11605"/>
        <dbReference type="ChEBI" id="CHEBI:15378"/>
        <dbReference type="ChEBI" id="CHEBI:30013"/>
        <dbReference type="ChEBI" id="CHEBI:30616"/>
        <dbReference type="ChEBI" id="CHEBI:61977"/>
        <dbReference type="ChEBI" id="CHEBI:456216"/>
        <dbReference type="EC" id="2.7.11.1"/>
    </reaction>
</comment>
<keyword evidence="17" id="KW-0675">Receptor</keyword>
<dbReference type="Gene3D" id="1.10.510.10">
    <property type="entry name" value="Transferase(Phosphotransferase) domain 1"/>
    <property type="match status" value="1"/>
</dbReference>
<feature type="domain" description="Protein kinase" evidence="24">
    <location>
        <begin position="880"/>
        <end position="1157"/>
    </location>
</feature>
<evidence type="ECO:0000256" key="5">
    <source>
        <dbReference type="ARBA" id="ARBA00022527"/>
    </source>
</evidence>
<keyword evidence="16 22" id="KW-0472">Membrane</keyword>
<dbReference type="FunFam" id="3.30.200.20:FF:000661">
    <property type="entry name" value="Serine-threonine protein kinase plant-type"/>
    <property type="match status" value="1"/>
</dbReference>
<keyword evidence="18" id="KW-0325">Glycoprotein</keyword>
<evidence type="ECO:0000256" key="20">
    <source>
        <dbReference type="ARBA" id="ARBA00048679"/>
    </source>
</evidence>
<evidence type="ECO:0000256" key="17">
    <source>
        <dbReference type="ARBA" id="ARBA00023170"/>
    </source>
</evidence>
<dbReference type="InterPro" id="IPR013210">
    <property type="entry name" value="LRR_N_plant-typ"/>
</dbReference>
<evidence type="ECO:0000256" key="2">
    <source>
        <dbReference type="ARBA" id="ARBA00008684"/>
    </source>
</evidence>
<evidence type="ECO:0000256" key="3">
    <source>
        <dbReference type="ARBA" id="ARBA00012513"/>
    </source>
</evidence>